<dbReference type="AlphaFoldDB" id="A0A1E3L1S4"/>
<proteinExistence type="predicted"/>
<organism evidence="2 3">
    <name type="scientific">Paenibacillus nuruki</name>
    <dbReference type="NCBI Taxonomy" id="1886670"/>
    <lineage>
        <taxon>Bacteria</taxon>
        <taxon>Bacillati</taxon>
        <taxon>Bacillota</taxon>
        <taxon>Bacilli</taxon>
        <taxon>Bacillales</taxon>
        <taxon>Paenibacillaceae</taxon>
        <taxon>Paenibacillus</taxon>
    </lineage>
</organism>
<dbReference type="InterPro" id="IPR011990">
    <property type="entry name" value="TPR-like_helical_dom_sf"/>
</dbReference>
<dbReference type="FunFam" id="3.30.70.270:FF:000001">
    <property type="entry name" value="Diguanylate cyclase domain protein"/>
    <property type="match status" value="1"/>
</dbReference>
<feature type="domain" description="GGDEF" evidence="1">
    <location>
        <begin position="416"/>
        <end position="549"/>
    </location>
</feature>
<gene>
    <name evidence="2" type="ORF">PTI45_02900</name>
</gene>
<dbReference type="PATRIC" id="fig|1886670.3.peg.2951"/>
<dbReference type="GO" id="GO:0005886">
    <property type="term" value="C:plasma membrane"/>
    <property type="evidence" value="ECO:0007669"/>
    <property type="project" value="TreeGrafter"/>
</dbReference>
<dbReference type="SUPFAM" id="SSF55073">
    <property type="entry name" value="Nucleotide cyclase"/>
    <property type="match status" value="1"/>
</dbReference>
<keyword evidence="3" id="KW-1185">Reference proteome</keyword>
<dbReference type="InterPro" id="IPR050469">
    <property type="entry name" value="Diguanylate_Cyclase"/>
</dbReference>
<evidence type="ECO:0000259" key="1">
    <source>
        <dbReference type="PROSITE" id="PS50887"/>
    </source>
</evidence>
<comment type="caution">
    <text evidence="2">The sequence shown here is derived from an EMBL/GenBank/DDBJ whole genome shotgun (WGS) entry which is preliminary data.</text>
</comment>
<evidence type="ECO:0000313" key="2">
    <source>
        <dbReference type="EMBL" id="ODP27728.1"/>
    </source>
</evidence>
<dbReference type="PANTHER" id="PTHR45138:SF9">
    <property type="entry name" value="DIGUANYLATE CYCLASE DGCM-RELATED"/>
    <property type="match status" value="1"/>
</dbReference>
<dbReference type="InterPro" id="IPR043128">
    <property type="entry name" value="Rev_trsase/Diguanyl_cyclase"/>
</dbReference>
<dbReference type="GO" id="GO:0043709">
    <property type="term" value="P:cell adhesion involved in single-species biofilm formation"/>
    <property type="evidence" value="ECO:0007669"/>
    <property type="project" value="TreeGrafter"/>
</dbReference>
<dbReference type="SUPFAM" id="SSF48452">
    <property type="entry name" value="TPR-like"/>
    <property type="match status" value="2"/>
</dbReference>
<sequence>MSEKYEYSQSSDQDKAIFNRELHTKSLLSDASIVHTPESFATLLETLEMMPYRNVNLSVYEVRKSLEIAKSLNVEDLIIRTQLIHADIMGRQGKIAEGGRKIRTINKWALDHNHHYLLARSHRLLAAFYRRIGDSESALENAVIGFKYLPEDASLPIRADHLMTLALTLDEVGAYEDSVHRFQEVLEIATNTNDFQISMFVLNNMAYTHYERENIPETLKLIDQMRELSVKHKVPLEAQQLDTIAVIEIQAGRPEEAEKTLKPLLDEPVGRRKLGELATLPECLLTVAKAQRLQGKLHEAEKTLNEAAHISEEHGLGRLSVKVRLERSEWYAASNRYQEAYEEHRMFFKENETLRSTQRETRARILQIVYDAEEAKRDSEYFKEMALRDPLTGLHNRRFMDVHMNKLLERCIVLNQPLTVAMIDLDFFKLINDTLSHEVGDIVLVHVAKILSLTIPSLGAVARIGGEEFVAVFPETDLKQGRVYANMLCEAIRSADWSPITGNLPVTASIGIATITDHAQSSSELLAIADHYLYEAKKAGRNQVICGEDISKNIE</sequence>
<dbReference type="SMART" id="SM00267">
    <property type="entry name" value="GGDEF"/>
    <property type="match status" value="1"/>
</dbReference>
<dbReference type="PROSITE" id="PS50887">
    <property type="entry name" value="GGDEF"/>
    <property type="match status" value="1"/>
</dbReference>
<dbReference type="NCBIfam" id="TIGR00254">
    <property type="entry name" value="GGDEF"/>
    <property type="match status" value="1"/>
</dbReference>
<dbReference type="Gene3D" id="1.25.40.10">
    <property type="entry name" value="Tetratricopeptide repeat domain"/>
    <property type="match status" value="1"/>
</dbReference>
<accession>A0A1E3L1S4</accession>
<dbReference type="STRING" id="1886670.PTI45_02900"/>
<protein>
    <submittedName>
        <fullName evidence="2">Response regulator PleD</fullName>
    </submittedName>
</protein>
<dbReference type="CDD" id="cd01949">
    <property type="entry name" value="GGDEF"/>
    <property type="match status" value="1"/>
</dbReference>
<dbReference type="Gene3D" id="3.30.70.270">
    <property type="match status" value="1"/>
</dbReference>
<dbReference type="PANTHER" id="PTHR45138">
    <property type="entry name" value="REGULATORY COMPONENTS OF SENSORY TRANSDUCTION SYSTEM"/>
    <property type="match status" value="1"/>
</dbReference>
<dbReference type="InterPro" id="IPR000160">
    <property type="entry name" value="GGDEF_dom"/>
</dbReference>
<name>A0A1E3L1S4_9BACL</name>
<dbReference type="GO" id="GO:1902201">
    <property type="term" value="P:negative regulation of bacterial-type flagellum-dependent cell motility"/>
    <property type="evidence" value="ECO:0007669"/>
    <property type="project" value="TreeGrafter"/>
</dbReference>
<dbReference type="EMBL" id="MDER01000047">
    <property type="protein sequence ID" value="ODP27728.1"/>
    <property type="molecule type" value="Genomic_DNA"/>
</dbReference>
<evidence type="ECO:0000313" key="3">
    <source>
        <dbReference type="Proteomes" id="UP000094578"/>
    </source>
</evidence>
<dbReference type="GO" id="GO:0052621">
    <property type="term" value="F:diguanylate cyclase activity"/>
    <property type="evidence" value="ECO:0007669"/>
    <property type="project" value="TreeGrafter"/>
</dbReference>
<dbReference type="InterPro" id="IPR029787">
    <property type="entry name" value="Nucleotide_cyclase"/>
</dbReference>
<dbReference type="InterPro" id="IPR019734">
    <property type="entry name" value="TPR_rpt"/>
</dbReference>
<dbReference type="RefSeq" id="WP_069328309.1">
    <property type="nucleotide sequence ID" value="NZ_MDER01000047.1"/>
</dbReference>
<dbReference type="SMART" id="SM00028">
    <property type="entry name" value="TPR"/>
    <property type="match status" value="4"/>
</dbReference>
<dbReference type="Proteomes" id="UP000094578">
    <property type="component" value="Unassembled WGS sequence"/>
</dbReference>
<dbReference type="Pfam" id="PF00990">
    <property type="entry name" value="GGDEF"/>
    <property type="match status" value="1"/>
</dbReference>
<reference evidence="2 3" key="1">
    <citation type="submission" date="2016-08" db="EMBL/GenBank/DDBJ databases">
        <title>Genome sequencing of Paenibacillus sp. TI45-13ar, isolated from Korean traditional nuruk.</title>
        <authorList>
            <person name="Kim S.-J."/>
        </authorList>
    </citation>
    <scope>NUCLEOTIDE SEQUENCE [LARGE SCALE GENOMIC DNA]</scope>
    <source>
        <strain evidence="2 3">TI45-13ar</strain>
    </source>
</reference>